<keyword evidence="15" id="KW-1185">Reference proteome</keyword>
<dbReference type="Pfam" id="PF03188">
    <property type="entry name" value="Cytochrom_B561"/>
    <property type="match status" value="1"/>
</dbReference>
<name>A0A084G6V0_PSEDA</name>
<dbReference type="GeneID" id="27724213"/>
<dbReference type="VEuPathDB" id="FungiDB:SAPIO_CDS5141"/>
<comment type="cofactor">
    <cofactor evidence="1">
        <name>heme b</name>
        <dbReference type="ChEBI" id="CHEBI:60344"/>
    </cofactor>
</comment>
<keyword evidence="7" id="KW-0249">Electron transport</keyword>
<dbReference type="OMA" id="WASIFLH"/>
<dbReference type="AlphaFoldDB" id="A0A084G6V0"/>
<keyword evidence="8 12" id="KW-1133">Transmembrane helix</keyword>
<protein>
    <recommendedName>
        <fullName evidence="13">Cytochrome b561 domain-containing protein</fullName>
    </recommendedName>
</protein>
<evidence type="ECO:0000313" key="14">
    <source>
        <dbReference type="EMBL" id="KEZ43062.1"/>
    </source>
</evidence>
<dbReference type="InterPro" id="IPR006593">
    <property type="entry name" value="Cyt_b561/ferric_Rdtase_TM"/>
</dbReference>
<keyword evidence="6" id="KW-0479">Metal-binding</keyword>
<evidence type="ECO:0000259" key="13">
    <source>
        <dbReference type="PROSITE" id="PS50939"/>
    </source>
</evidence>
<dbReference type="HOGENOM" id="CLU_090067_1_0_1"/>
<dbReference type="PANTHER" id="PTHR15422:SF45">
    <property type="entry name" value="CYTOCHROME B561 DOMAIN-CONTAINING PROTEIN"/>
    <property type="match status" value="1"/>
</dbReference>
<proteinExistence type="predicted"/>
<evidence type="ECO:0000256" key="10">
    <source>
        <dbReference type="ARBA" id="ARBA00023136"/>
    </source>
</evidence>
<evidence type="ECO:0000256" key="11">
    <source>
        <dbReference type="SAM" id="MobiDB-lite"/>
    </source>
</evidence>
<dbReference type="CDD" id="cd08761">
    <property type="entry name" value="Cyt_b561_CYB561D2_like"/>
    <property type="match status" value="1"/>
</dbReference>
<dbReference type="Proteomes" id="UP000028545">
    <property type="component" value="Unassembled WGS sequence"/>
</dbReference>
<comment type="caution">
    <text evidence="14">The sequence shown here is derived from an EMBL/GenBank/DDBJ whole genome shotgun (WGS) entry which is preliminary data.</text>
</comment>
<keyword evidence="10 12" id="KW-0472">Membrane</keyword>
<keyword evidence="3" id="KW-0813">Transport</keyword>
<feature type="transmembrane region" description="Helical" evidence="12">
    <location>
        <begin position="222"/>
        <end position="243"/>
    </location>
</feature>
<dbReference type="RefSeq" id="XP_016642861.1">
    <property type="nucleotide sequence ID" value="XM_016787530.1"/>
</dbReference>
<evidence type="ECO:0000256" key="3">
    <source>
        <dbReference type="ARBA" id="ARBA00022448"/>
    </source>
</evidence>
<feature type="transmembrane region" description="Helical" evidence="12">
    <location>
        <begin position="149"/>
        <end position="172"/>
    </location>
</feature>
<evidence type="ECO:0000256" key="12">
    <source>
        <dbReference type="SAM" id="Phobius"/>
    </source>
</evidence>
<organism evidence="14 15">
    <name type="scientific">Pseudallescheria apiosperma</name>
    <name type="common">Scedosporium apiospermum</name>
    <dbReference type="NCBI Taxonomy" id="563466"/>
    <lineage>
        <taxon>Eukaryota</taxon>
        <taxon>Fungi</taxon>
        <taxon>Dikarya</taxon>
        <taxon>Ascomycota</taxon>
        <taxon>Pezizomycotina</taxon>
        <taxon>Sordariomycetes</taxon>
        <taxon>Hypocreomycetidae</taxon>
        <taxon>Microascales</taxon>
        <taxon>Microascaceae</taxon>
        <taxon>Scedosporium</taxon>
    </lineage>
</organism>
<keyword evidence="4" id="KW-0349">Heme</keyword>
<evidence type="ECO:0000256" key="1">
    <source>
        <dbReference type="ARBA" id="ARBA00001970"/>
    </source>
</evidence>
<evidence type="ECO:0000256" key="8">
    <source>
        <dbReference type="ARBA" id="ARBA00022989"/>
    </source>
</evidence>
<feature type="transmembrane region" description="Helical" evidence="12">
    <location>
        <begin position="48"/>
        <end position="72"/>
    </location>
</feature>
<evidence type="ECO:0000256" key="5">
    <source>
        <dbReference type="ARBA" id="ARBA00022692"/>
    </source>
</evidence>
<evidence type="ECO:0000313" key="15">
    <source>
        <dbReference type="Proteomes" id="UP000028545"/>
    </source>
</evidence>
<accession>A0A084G6V0</accession>
<dbReference type="GO" id="GO:0046872">
    <property type="term" value="F:metal ion binding"/>
    <property type="evidence" value="ECO:0007669"/>
    <property type="project" value="UniProtKB-KW"/>
</dbReference>
<keyword evidence="5 12" id="KW-0812">Transmembrane</keyword>
<feature type="transmembrane region" description="Helical" evidence="12">
    <location>
        <begin position="115"/>
        <end position="134"/>
    </location>
</feature>
<dbReference type="GO" id="GO:0140575">
    <property type="term" value="F:transmembrane monodehydroascorbate reductase activity"/>
    <property type="evidence" value="ECO:0007669"/>
    <property type="project" value="InterPro"/>
</dbReference>
<evidence type="ECO:0000256" key="7">
    <source>
        <dbReference type="ARBA" id="ARBA00022982"/>
    </source>
</evidence>
<dbReference type="EMBL" id="JOWA01000097">
    <property type="protein sequence ID" value="KEZ43062.1"/>
    <property type="molecule type" value="Genomic_DNA"/>
</dbReference>
<dbReference type="GO" id="GO:0016020">
    <property type="term" value="C:membrane"/>
    <property type="evidence" value="ECO:0007669"/>
    <property type="project" value="UniProtKB-SubCell"/>
</dbReference>
<evidence type="ECO:0000256" key="9">
    <source>
        <dbReference type="ARBA" id="ARBA00023004"/>
    </source>
</evidence>
<dbReference type="KEGG" id="sapo:SAPIO_CDS5141"/>
<evidence type="ECO:0000256" key="6">
    <source>
        <dbReference type="ARBA" id="ARBA00022723"/>
    </source>
</evidence>
<feature type="domain" description="Cytochrome b561" evidence="13">
    <location>
        <begin position="46"/>
        <end position="248"/>
    </location>
</feature>
<dbReference type="PANTHER" id="PTHR15422">
    <property type="entry name" value="OS05G0565100 PROTEIN"/>
    <property type="match status" value="1"/>
</dbReference>
<sequence length="253" mass="28033">MATPNGTEATQNPTQEPSSQIPEMEPLLGGPRAAGALQRDDSPIFANLYIGTAFLAQLGAVVLFTVIWAFILRRPWIAFSGHPLAQSLLLVTVIQAILILQPTHTPDQKRTGARIHAALHLISFLSLITGITVIEYNKHVNKLPHFHSAHAYIGAVTAVLLLLQYAVGFTMWATPSLYGSEERARSIWKYHRWSGYLSLVLLLVTVASATGVPFVGEDIGIKFWWVFGLSVLILLGVIPRVHLWKLLGQRRRY</sequence>
<dbReference type="OrthoDB" id="432881at2759"/>
<dbReference type="InterPro" id="IPR045150">
    <property type="entry name" value="CYB561D1/2"/>
</dbReference>
<keyword evidence="9" id="KW-0408">Iron</keyword>
<dbReference type="SMART" id="SM00665">
    <property type="entry name" value="B561"/>
    <property type="match status" value="1"/>
</dbReference>
<evidence type="ECO:0000256" key="2">
    <source>
        <dbReference type="ARBA" id="ARBA00004141"/>
    </source>
</evidence>
<feature type="compositionally biased region" description="Polar residues" evidence="11">
    <location>
        <begin position="1"/>
        <end position="21"/>
    </location>
</feature>
<dbReference type="PROSITE" id="PS50939">
    <property type="entry name" value="CYTOCHROME_B561"/>
    <property type="match status" value="1"/>
</dbReference>
<comment type="subcellular location">
    <subcellularLocation>
        <location evidence="2">Membrane</location>
        <topology evidence="2">Multi-pass membrane protein</topology>
    </subcellularLocation>
</comment>
<feature type="transmembrane region" description="Helical" evidence="12">
    <location>
        <begin position="193"/>
        <end position="216"/>
    </location>
</feature>
<reference evidence="14 15" key="1">
    <citation type="journal article" date="2014" name="Genome Announc.">
        <title>Draft genome sequence of the pathogenic fungus Scedosporium apiospermum.</title>
        <authorList>
            <person name="Vandeputte P."/>
            <person name="Ghamrawi S."/>
            <person name="Rechenmann M."/>
            <person name="Iltis A."/>
            <person name="Giraud S."/>
            <person name="Fleury M."/>
            <person name="Thornton C."/>
            <person name="Delhaes L."/>
            <person name="Meyer W."/>
            <person name="Papon N."/>
            <person name="Bouchara J.P."/>
        </authorList>
    </citation>
    <scope>NUCLEOTIDE SEQUENCE [LARGE SCALE GENOMIC DNA]</scope>
    <source>
        <strain evidence="14 15">IHEM 14462</strain>
    </source>
</reference>
<dbReference type="Gene3D" id="1.20.120.1770">
    <property type="match status" value="1"/>
</dbReference>
<evidence type="ECO:0000256" key="4">
    <source>
        <dbReference type="ARBA" id="ARBA00022617"/>
    </source>
</evidence>
<feature type="region of interest" description="Disordered" evidence="11">
    <location>
        <begin position="1"/>
        <end position="25"/>
    </location>
</feature>
<gene>
    <name evidence="14" type="ORF">SAPIO_CDS5141</name>
</gene>